<dbReference type="Pfam" id="PF13738">
    <property type="entry name" value="Pyr_redox_3"/>
    <property type="match status" value="1"/>
</dbReference>
<accession>A0ABY9KWP4</accession>
<keyword evidence="3" id="KW-1185">Reference proteome</keyword>
<gene>
    <name evidence="2" type="ORF">QR721_03525</name>
</gene>
<name>A0ABY9KWP4_9BACI</name>
<keyword evidence="1 2" id="KW-0560">Oxidoreductase</keyword>
<proteinExistence type="predicted"/>
<dbReference type="GO" id="GO:0016491">
    <property type="term" value="F:oxidoreductase activity"/>
    <property type="evidence" value="ECO:0007669"/>
    <property type="project" value="UniProtKB-KW"/>
</dbReference>
<dbReference type="PANTHER" id="PTHR43539:SF78">
    <property type="entry name" value="FLAVIN-CONTAINING MONOOXYGENASE"/>
    <property type="match status" value="1"/>
</dbReference>
<dbReference type="PANTHER" id="PTHR43539">
    <property type="entry name" value="FLAVIN-BINDING MONOOXYGENASE-LIKE PROTEIN (AFU_ORTHOLOGUE AFUA_4G09220)"/>
    <property type="match status" value="1"/>
</dbReference>
<reference evidence="2" key="1">
    <citation type="submission" date="2023-06" db="EMBL/GenBank/DDBJ databases">
        <title>A Treasure from Seagulls: Isolation and Description of Aciduricobacillus qingdaonensis gen. nov., sp. nov., a Rare Obligately Uric Acid-utilizing Member in the Family Bacillaceae.</title>
        <authorList>
            <person name="Liu W."/>
            <person name="Wang B."/>
        </authorList>
    </citation>
    <scope>NUCLEOTIDE SEQUENCE</scope>
    <source>
        <strain evidence="2">44XB</strain>
    </source>
</reference>
<dbReference type="Gene3D" id="3.50.50.60">
    <property type="entry name" value="FAD/NAD(P)-binding domain"/>
    <property type="match status" value="1"/>
</dbReference>
<dbReference type="EC" id="1.14.13.-" evidence="2"/>
<dbReference type="SUPFAM" id="SSF51905">
    <property type="entry name" value="FAD/NAD(P)-binding domain"/>
    <property type="match status" value="2"/>
</dbReference>
<sequence length="346" mass="38764">MREHYETIIIGAGQAGLAMGYYLKKRNQHFLILDNSQSIGDSWRNRYDSLILFTSRANSCLPGMKVPGAPDGYPTKDEIATYLKEYAQHYEIPVKLNTKVENLSKSEGIFTIATNTEEAYTANNVVIATGPFQQPAIPSFSNNLSDGVFQIHSAYYRNPEQLNSGPTVIIGGGNSGMQIAAELSATREVYLSISKRPIFIPDSLFKKDIFWWFKSIGILNVSVNSRLGKFLRERDPIIGLETQKLIRSGNITLLPRTISAKADKLLFENNEGIETANIIWATGYRSDYNWIKLPHIFDNKGQPIHKRGVTEEKGLYFLGLPWQHRRGSALLLGVGDDAAYLAKEID</sequence>
<dbReference type="RefSeq" id="WP_348029099.1">
    <property type="nucleotide sequence ID" value="NZ_CP129113.1"/>
</dbReference>
<dbReference type="InterPro" id="IPR050982">
    <property type="entry name" value="Auxin_biosynth/cation_transpt"/>
</dbReference>
<dbReference type="InterPro" id="IPR036188">
    <property type="entry name" value="FAD/NAD-bd_sf"/>
</dbReference>
<evidence type="ECO:0000313" key="2">
    <source>
        <dbReference type="EMBL" id="WLV25311.1"/>
    </source>
</evidence>
<dbReference type="PRINTS" id="PR00368">
    <property type="entry name" value="FADPNR"/>
</dbReference>
<protein>
    <submittedName>
        <fullName evidence="2">NAD(P)/FAD-dependent oxidoreductase</fullName>
        <ecNumber evidence="2">1.14.13.-</ecNumber>
    </submittedName>
</protein>
<dbReference type="EMBL" id="CP129113">
    <property type="protein sequence ID" value="WLV25311.1"/>
    <property type="molecule type" value="Genomic_DNA"/>
</dbReference>
<dbReference type="Proteomes" id="UP001180087">
    <property type="component" value="Chromosome"/>
</dbReference>
<evidence type="ECO:0000313" key="3">
    <source>
        <dbReference type="Proteomes" id="UP001180087"/>
    </source>
</evidence>
<evidence type="ECO:0000256" key="1">
    <source>
        <dbReference type="ARBA" id="ARBA00023002"/>
    </source>
</evidence>
<dbReference type="PRINTS" id="PR00469">
    <property type="entry name" value="PNDRDTASEII"/>
</dbReference>
<organism evidence="2 3">
    <name type="scientific">Aciduricibacillus chroicocephali</name>
    <dbReference type="NCBI Taxonomy" id="3054939"/>
    <lineage>
        <taxon>Bacteria</taxon>
        <taxon>Bacillati</taxon>
        <taxon>Bacillota</taxon>
        <taxon>Bacilli</taxon>
        <taxon>Bacillales</taxon>
        <taxon>Bacillaceae</taxon>
        <taxon>Aciduricibacillus</taxon>
    </lineage>
</organism>